<sequence length="459" mass="50981">MADGAARVPQGRIAPNNLEAEQSILGSMLLNEKCVFEAMESLRETDFYQQQHRNIFRAMDELVRAGVSVDMVTVSQKLEQEGNMPMGGMEYLSGLTMTVPSVANLKHYIRIVKEKASLREMIDVCMKITDDCYRGEQDAREIANAAATAILRLALQDERSSLQHLSAALQQSYVIISEAMKNKDGLMGLPAGFPLMDKMLSGLQGGQLIVIAGRPGMGKTSFAMNMVEYIGLTQKAVCLVFSLEMSADQLATRMLCSQARVDSQDARTGKIGTVEINKFAEAMKELSGTEIYIDDSASITPTEMLAKAQSLKKSKGLGLIAIDYLQLMQAGGRAESRQQEVAQITRTLKIMAKELNVPILLLSQLSRASEKRDKKSRYPMLSDLRESGAIEQDADVVIFLHREDYYPEDKIPENMGKARIIIAKQRSGPTGAISMQWQGEYTKYMEVDYVHDEEEAPEY</sequence>
<comment type="catalytic activity">
    <reaction evidence="10 12">
        <text>ATP + H2O = ADP + phosphate + H(+)</text>
        <dbReference type="Rhea" id="RHEA:13065"/>
        <dbReference type="ChEBI" id="CHEBI:15377"/>
        <dbReference type="ChEBI" id="CHEBI:15378"/>
        <dbReference type="ChEBI" id="CHEBI:30616"/>
        <dbReference type="ChEBI" id="CHEBI:43474"/>
        <dbReference type="ChEBI" id="CHEBI:456216"/>
        <dbReference type="EC" id="5.6.2.3"/>
    </reaction>
</comment>
<evidence type="ECO:0000256" key="1">
    <source>
        <dbReference type="ARBA" id="ARBA00008428"/>
    </source>
</evidence>
<feature type="domain" description="SF4 helicase" evidence="13">
    <location>
        <begin position="182"/>
        <end position="451"/>
    </location>
</feature>
<name>A0AAU8A6S6_9FIRM</name>
<dbReference type="CDD" id="cd00984">
    <property type="entry name" value="DnaB_C"/>
    <property type="match status" value="1"/>
</dbReference>
<evidence type="ECO:0000256" key="9">
    <source>
        <dbReference type="ARBA" id="ARBA00023235"/>
    </source>
</evidence>
<keyword evidence="9" id="KW-0413">Isomerase</keyword>
<protein>
    <recommendedName>
        <fullName evidence="11 12">Replicative DNA helicase</fullName>
        <ecNumber evidence="11 12">5.6.2.3</ecNumber>
    </recommendedName>
</protein>
<dbReference type="InterPro" id="IPR036185">
    <property type="entry name" value="DNA_heli_DnaB-like_N_sf"/>
</dbReference>
<dbReference type="InterPro" id="IPR027417">
    <property type="entry name" value="P-loop_NTPase"/>
</dbReference>
<keyword evidence="4 12" id="KW-0547">Nucleotide-binding</keyword>
<dbReference type="InterPro" id="IPR007694">
    <property type="entry name" value="DNA_helicase_DnaB-like_C"/>
</dbReference>
<keyword evidence="5 12" id="KW-0378">Hydrolase</keyword>
<evidence type="ECO:0000256" key="2">
    <source>
        <dbReference type="ARBA" id="ARBA00022515"/>
    </source>
</evidence>
<dbReference type="EMBL" id="CP117826">
    <property type="protein sequence ID" value="XCC61891.1"/>
    <property type="molecule type" value="Genomic_DNA"/>
</dbReference>
<keyword evidence="6 12" id="KW-0347">Helicase</keyword>
<dbReference type="RefSeq" id="WP_079546014.1">
    <property type="nucleotide sequence ID" value="NZ_CP117826.1"/>
</dbReference>
<evidence type="ECO:0000256" key="6">
    <source>
        <dbReference type="ARBA" id="ARBA00022806"/>
    </source>
</evidence>
<keyword evidence="2 12" id="KW-0639">Primosome</keyword>
<dbReference type="InterPro" id="IPR016136">
    <property type="entry name" value="DNA_helicase_N/primase_C"/>
</dbReference>
<dbReference type="PROSITE" id="PS51199">
    <property type="entry name" value="SF4_HELICASE"/>
    <property type="match status" value="1"/>
</dbReference>
<keyword evidence="3 12" id="KW-0235">DNA replication</keyword>
<gene>
    <name evidence="14" type="primary">dnaB</name>
    <name evidence="14" type="ORF">PUP29_10185</name>
</gene>
<dbReference type="SUPFAM" id="SSF48024">
    <property type="entry name" value="N-terminal domain of DnaB helicase"/>
    <property type="match status" value="1"/>
</dbReference>
<accession>A0AAU8A6S6</accession>
<dbReference type="GO" id="GO:0003677">
    <property type="term" value="F:DNA binding"/>
    <property type="evidence" value="ECO:0007669"/>
    <property type="project" value="UniProtKB-UniRule"/>
</dbReference>
<dbReference type="SUPFAM" id="SSF52540">
    <property type="entry name" value="P-loop containing nucleoside triphosphate hydrolases"/>
    <property type="match status" value="1"/>
</dbReference>
<dbReference type="GO" id="GO:0006269">
    <property type="term" value="P:DNA replication, synthesis of primer"/>
    <property type="evidence" value="ECO:0007669"/>
    <property type="project" value="UniProtKB-UniRule"/>
</dbReference>
<dbReference type="GO" id="GO:0016787">
    <property type="term" value="F:hydrolase activity"/>
    <property type="evidence" value="ECO:0007669"/>
    <property type="project" value="UniProtKB-KW"/>
</dbReference>
<dbReference type="EC" id="5.6.2.3" evidence="11 12"/>
<dbReference type="Pfam" id="PF00772">
    <property type="entry name" value="DnaB"/>
    <property type="match status" value="1"/>
</dbReference>
<dbReference type="GO" id="GO:0043139">
    <property type="term" value="F:5'-3' DNA helicase activity"/>
    <property type="evidence" value="ECO:0007669"/>
    <property type="project" value="UniProtKB-EC"/>
</dbReference>
<dbReference type="InterPro" id="IPR007692">
    <property type="entry name" value="DNA_helicase_DnaB"/>
</dbReference>
<dbReference type="InterPro" id="IPR007693">
    <property type="entry name" value="DNA_helicase_DnaB-like_N"/>
</dbReference>
<dbReference type="GO" id="GO:1990077">
    <property type="term" value="C:primosome complex"/>
    <property type="evidence" value="ECO:0007669"/>
    <property type="project" value="UniProtKB-UniRule"/>
</dbReference>
<dbReference type="Gene3D" id="3.40.50.300">
    <property type="entry name" value="P-loop containing nucleotide triphosphate hydrolases"/>
    <property type="match status" value="1"/>
</dbReference>
<evidence type="ECO:0000313" key="14">
    <source>
        <dbReference type="EMBL" id="XCC61891.1"/>
    </source>
</evidence>
<dbReference type="PANTHER" id="PTHR30153">
    <property type="entry name" value="REPLICATIVE DNA HELICASE DNAB"/>
    <property type="match status" value="1"/>
</dbReference>
<evidence type="ECO:0000256" key="3">
    <source>
        <dbReference type="ARBA" id="ARBA00022705"/>
    </source>
</evidence>
<reference evidence="14" key="1">
    <citation type="submission" date="2023-02" db="EMBL/GenBank/DDBJ databases">
        <title>Gut commensal Christensenella minuta modulates host metabolism via a new class of secondary bile acids.</title>
        <authorList>
            <person name="Liu C."/>
        </authorList>
    </citation>
    <scope>NUCLEOTIDE SEQUENCE</scope>
    <source>
        <strain evidence="14">CA70</strain>
    </source>
</reference>
<dbReference type="Gene3D" id="1.10.860.10">
    <property type="entry name" value="DNAb Helicase, Chain A"/>
    <property type="match status" value="1"/>
</dbReference>
<evidence type="ECO:0000256" key="10">
    <source>
        <dbReference type="ARBA" id="ARBA00048954"/>
    </source>
</evidence>
<evidence type="ECO:0000256" key="7">
    <source>
        <dbReference type="ARBA" id="ARBA00022840"/>
    </source>
</evidence>
<dbReference type="GO" id="GO:0005829">
    <property type="term" value="C:cytosol"/>
    <property type="evidence" value="ECO:0007669"/>
    <property type="project" value="TreeGrafter"/>
</dbReference>
<comment type="similarity">
    <text evidence="1 12">Belongs to the helicase family. DnaB subfamily.</text>
</comment>
<evidence type="ECO:0000256" key="8">
    <source>
        <dbReference type="ARBA" id="ARBA00023125"/>
    </source>
</evidence>
<proteinExistence type="inferred from homology"/>
<evidence type="ECO:0000259" key="13">
    <source>
        <dbReference type="PROSITE" id="PS51199"/>
    </source>
</evidence>
<dbReference type="PANTHER" id="PTHR30153:SF2">
    <property type="entry name" value="REPLICATIVE DNA HELICASE"/>
    <property type="match status" value="1"/>
</dbReference>
<dbReference type="NCBIfam" id="TIGR00665">
    <property type="entry name" value="DnaB"/>
    <property type="match status" value="1"/>
</dbReference>
<keyword evidence="7 12" id="KW-0067">ATP-binding</keyword>
<evidence type="ECO:0000256" key="11">
    <source>
        <dbReference type="NCBIfam" id="TIGR00665"/>
    </source>
</evidence>
<comment type="function">
    <text evidence="12">The main replicative DNA helicase, it participates in initiation and elongation during chromosome replication. Travels ahead of the DNA replisome, separating dsDNA into templates for DNA synthesis. A processive ATP-dependent 5'-3' DNA helicase it has DNA-dependent ATPase activity.</text>
</comment>
<dbReference type="GO" id="GO:0005524">
    <property type="term" value="F:ATP binding"/>
    <property type="evidence" value="ECO:0007669"/>
    <property type="project" value="UniProtKB-UniRule"/>
</dbReference>
<evidence type="ECO:0000256" key="12">
    <source>
        <dbReference type="RuleBase" id="RU362085"/>
    </source>
</evidence>
<organism evidence="14">
    <name type="scientific">Christensenella massiliensis</name>
    <dbReference type="NCBI Taxonomy" id="1805714"/>
    <lineage>
        <taxon>Bacteria</taxon>
        <taxon>Bacillati</taxon>
        <taxon>Bacillota</taxon>
        <taxon>Clostridia</taxon>
        <taxon>Christensenellales</taxon>
        <taxon>Christensenellaceae</taxon>
        <taxon>Christensenella</taxon>
    </lineage>
</organism>
<dbReference type="AlphaFoldDB" id="A0AAU8A6S6"/>
<evidence type="ECO:0000256" key="5">
    <source>
        <dbReference type="ARBA" id="ARBA00022801"/>
    </source>
</evidence>
<evidence type="ECO:0000256" key="4">
    <source>
        <dbReference type="ARBA" id="ARBA00022741"/>
    </source>
</evidence>
<dbReference type="Pfam" id="PF03796">
    <property type="entry name" value="DnaB_C"/>
    <property type="match status" value="1"/>
</dbReference>
<keyword evidence="8 12" id="KW-0238">DNA-binding</keyword>